<name>A0AB39S6Z2_9ACTN</name>
<evidence type="ECO:0000313" key="2">
    <source>
        <dbReference type="EMBL" id="XDQ64122.1"/>
    </source>
</evidence>
<feature type="transmembrane region" description="Helical" evidence="1">
    <location>
        <begin position="285"/>
        <end position="303"/>
    </location>
</feature>
<keyword evidence="1" id="KW-0472">Membrane</keyword>
<dbReference type="RefSeq" id="WP_369260814.1">
    <property type="nucleotide sequence ID" value="NZ_CP163440.1"/>
</dbReference>
<feature type="transmembrane region" description="Helical" evidence="1">
    <location>
        <begin position="40"/>
        <end position="61"/>
    </location>
</feature>
<sequence>MRSALVWIVRVCGLVGWVAAGAACWWLLGVSAVPRPWTGPLVWGGVAAGCAVVRAGALWGLRVPRRRGDGEAVSLAKAGAREGRAGRTEELGRAPLDDVLGISFGSPGWVRVRTGAVWLLVAFVSGALFVGVMADSSGNGRIDALREAGAEVSAATVVEPPRAVREDLSDDVVRGYMSRLVVSVSGGPERLTVKGAYTDAKPRVGTEVEVLWSRSAPRLGGVVHERESLRTLAAGRWEAFPDGANGGDALVAFVLIMVVGCVLGAVFTFAAGLDGLRRTAWSPTVQTVRGAMTVAVFLGWRPLLLGHDASAPEVPFVLVGLGGFVLVLLVYVFSSVSSLGED</sequence>
<reference evidence="2" key="1">
    <citation type="submission" date="2024-07" db="EMBL/GenBank/DDBJ databases">
        <authorList>
            <person name="Yu S.T."/>
        </authorList>
    </citation>
    <scope>NUCLEOTIDE SEQUENCE</scope>
    <source>
        <strain evidence="2">R35</strain>
    </source>
</reference>
<feature type="transmembrane region" description="Helical" evidence="1">
    <location>
        <begin position="250"/>
        <end position="273"/>
    </location>
</feature>
<proteinExistence type="predicted"/>
<evidence type="ECO:0000256" key="1">
    <source>
        <dbReference type="SAM" id="Phobius"/>
    </source>
</evidence>
<dbReference type="EMBL" id="CP163440">
    <property type="protein sequence ID" value="XDQ64122.1"/>
    <property type="molecule type" value="Genomic_DNA"/>
</dbReference>
<dbReference type="AlphaFoldDB" id="A0AB39S6Z2"/>
<gene>
    <name evidence="2" type="ORF">AB5J50_26735</name>
</gene>
<keyword evidence="1" id="KW-0812">Transmembrane</keyword>
<protein>
    <recommendedName>
        <fullName evidence="3">DUF3592 domain-containing protein</fullName>
    </recommendedName>
</protein>
<accession>A0AB39S6Z2</accession>
<dbReference type="PROSITE" id="PS51257">
    <property type="entry name" value="PROKAR_LIPOPROTEIN"/>
    <property type="match status" value="1"/>
</dbReference>
<organism evidence="2">
    <name type="scientific">Streptomyces sp. R35</name>
    <dbReference type="NCBI Taxonomy" id="3238630"/>
    <lineage>
        <taxon>Bacteria</taxon>
        <taxon>Bacillati</taxon>
        <taxon>Actinomycetota</taxon>
        <taxon>Actinomycetes</taxon>
        <taxon>Kitasatosporales</taxon>
        <taxon>Streptomycetaceae</taxon>
        <taxon>Streptomyces</taxon>
    </lineage>
</organism>
<feature type="transmembrane region" description="Helical" evidence="1">
    <location>
        <begin position="315"/>
        <end position="333"/>
    </location>
</feature>
<feature type="transmembrane region" description="Helical" evidence="1">
    <location>
        <begin position="7"/>
        <end position="28"/>
    </location>
</feature>
<keyword evidence="1" id="KW-1133">Transmembrane helix</keyword>
<feature type="transmembrane region" description="Helical" evidence="1">
    <location>
        <begin position="116"/>
        <end position="134"/>
    </location>
</feature>
<evidence type="ECO:0008006" key="3">
    <source>
        <dbReference type="Google" id="ProtNLM"/>
    </source>
</evidence>